<dbReference type="RefSeq" id="WP_169344313.1">
    <property type="nucleotide sequence ID" value="NZ_JABBJJ010000030.1"/>
</dbReference>
<dbReference type="EMBL" id="JABBJJ010000030">
    <property type="protein sequence ID" value="NMO15016.1"/>
    <property type="molecule type" value="Genomic_DNA"/>
</dbReference>
<organism evidence="2 3">
    <name type="scientific">Pyxidicoccus fallax</name>
    <dbReference type="NCBI Taxonomy" id="394095"/>
    <lineage>
        <taxon>Bacteria</taxon>
        <taxon>Pseudomonadati</taxon>
        <taxon>Myxococcota</taxon>
        <taxon>Myxococcia</taxon>
        <taxon>Myxococcales</taxon>
        <taxon>Cystobacterineae</taxon>
        <taxon>Myxococcaceae</taxon>
        <taxon>Pyxidicoccus</taxon>
    </lineage>
</organism>
<accession>A0A848L8X8</accession>
<reference evidence="2 3" key="1">
    <citation type="submission" date="2020-04" db="EMBL/GenBank/DDBJ databases">
        <title>Draft genome of Pyxidicoccus fallax type strain.</title>
        <authorList>
            <person name="Whitworth D.E."/>
        </authorList>
    </citation>
    <scope>NUCLEOTIDE SEQUENCE [LARGE SCALE GENOMIC DNA]</scope>
    <source>
        <strain evidence="2 3">DSM 14698</strain>
    </source>
</reference>
<evidence type="ECO:0000313" key="2">
    <source>
        <dbReference type="EMBL" id="NMO15016.1"/>
    </source>
</evidence>
<keyword evidence="1" id="KW-0472">Membrane</keyword>
<sequence>MLTLFSGVTPIGGALAGAHLAGGGSARTLLGVLLGLGLGSLSMLAVWFVDARVLRKVGVENISESTLRLLYLGVAVWVVGPAPFLSTLVAKGIIRAVMGEVS</sequence>
<evidence type="ECO:0000313" key="3">
    <source>
        <dbReference type="Proteomes" id="UP000518300"/>
    </source>
</evidence>
<protein>
    <submittedName>
        <fullName evidence="2">Uncharacterized protein</fullName>
    </submittedName>
</protein>
<keyword evidence="1" id="KW-0812">Transmembrane</keyword>
<evidence type="ECO:0000256" key="1">
    <source>
        <dbReference type="SAM" id="Phobius"/>
    </source>
</evidence>
<comment type="caution">
    <text evidence="2">The sequence shown here is derived from an EMBL/GenBank/DDBJ whole genome shotgun (WGS) entry which is preliminary data.</text>
</comment>
<keyword evidence="1" id="KW-1133">Transmembrane helix</keyword>
<keyword evidence="3" id="KW-1185">Reference proteome</keyword>
<feature type="transmembrane region" description="Helical" evidence="1">
    <location>
        <begin position="69"/>
        <end position="94"/>
    </location>
</feature>
<name>A0A848L8X8_9BACT</name>
<feature type="transmembrane region" description="Helical" evidence="1">
    <location>
        <begin position="30"/>
        <end position="49"/>
    </location>
</feature>
<proteinExistence type="predicted"/>
<dbReference type="Proteomes" id="UP000518300">
    <property type="component" value="Unassembled WGS sequence"/>
</dbReference>
<dbReference type="AlphaFoldDB" id="A0A848L8X8"/>
<gene>
    <name evidence="2" type="ORF">HG543_09125</name>
</gene>